<dbReference type="RefSeq" id="XP_003307165.1">
    <property type="nucleotide sequence ID" value="XM_003307117.1"/>
</dbReference>
<evidence type="ECO:0000313" key="1">
    <source>
        <dbReference type="EMBL" id="EFP74159.1"/>
    </source>
</evidence>
<dbReference type="STRING" id="418459.E3JQX0"/>
<dbReference type="InParanoid" id="E3JQX0"/>
<dbReference type="EMBL" id="DS178262">
    <property type="protein sequence ID" value="EFP74159.1"/>
    <property type="molecule type" value="Genomic_DNA"/>
</dbReference>
<dbReference type="KEGG" id="pgr:PGTG_00115"/>
<keyword evidence="2" id="KW-1185">Reference proteome</keyword>
<proteinExistence type="predicted"/>
<dbReference type="Proteomes" id="UP000008783">
    <property type="component" value="Unassembled WGS sequence"/>
</dbReference>
<reference evidence="2" key="2">
    <citation type="journal article" date="2011" name="Proc. Natl. Acad. Sci. U.S.A.">
        <title>Obligate biotrophy features unraveled by the genomic analysis of rust fungi.</title>
        <authorList>
            <person name="Duplessis S."/>
            <person name="Cuomo C.A."/>
            <person name="Lin Y.-C."/>
            <person name="Aerts A."/>
            <person name="Tisserant E."/>
            <person name="Veneault-Fourrey C."/>
            <person name="Joly D.L."/>
            <person name="Hacquard S."/>
            <person name="Amselem J."/>
            <person name="Cantarel B.L."/>
            <person name="Chiu R."/>
            <person name="Coutinho P.M."/>
            <person name="Feau N."/>
            <person name="Field M."/>
            <person name="Frey P."/>
            <person name="Gelhaye E."/>
            <person name="Goldberg J."/>
            <person name="Grabherr M.G."/>
            <person name="Kodira C.D."/>
            <person name="Kohler A."/>
            <person name="Kuees U."/>
            <person name="Lindquist E.A."/>
            <person name="Lucas S.M."/>
            <person name="Mago R."/>
            <person name="Mauceli E."/>
            <person name="Morin E."/>
            <person name="Murat C."/>
            <person name="Pangilinan J.L."/>
            <person name="Park R."/>
            <person name="Pearson M."/>
            <person name="Quesneville H."/>
            <person name="Rouhier N."/>
            <person name="Sakthikumar S."/>
            <person name="Salamov A.A."/>
            <person name="Schmutz J."/>
            <person name="Selles B."/>
            <person name="Shapiro H."/>
            <person name="Tanguay P."/>
            <person name="Tuskan G.A."/>
            <person name="Henrissat B."/>
            <person name="Van de Peer Y."/>
            <person name="Rouze P."/>
            <person name="Ellis J.G."/>
            <person name="Dodds P.N."/>
            <person name="Schein J.E."/>
            <person name="Zhong S."/>
            <person name="Hamelin R.C."/>
            <person name="Grigoriev I.V."/>
            <person name="Szabo L.J."/>
            <person name="Martin F."/>
        </authorList>
    </citation>
    <scope>NUCLEOTIDE SEQUENCE [LARGE SCALE GENOMIC DNA]</scope>
    <source>
        <strain evidence="2">CRL 75-36-700-3 / race SCCL</strain>
    </source>
</reference>
<reference key="1">
    <citation type="submission" date="2007-01" db="EMBL/GenBank/DDBJ databases">
        <title>The Genome Sequence of Puccinia graminis f. sp. tritici Strain CRL 75-36-700-3.</title>
        <authorList>
            <consortium name="The Broad Institute Genome Sequencing Platform"/>
            <person name="Birren B."/>
            <person name="Lander E."/>
            <person name="Galagan J."/>
            <person name="Nusbaum C."/>
            <person name="Devon K."/>
            <person name="Cuomo C."/>
            <person name="Jaffe D."/>
            <person name="Butler J."/>
            <person name="Alvarez P."/>
            <person name="Gnerre S."/>
            <person name="Grabherr M."/>
            <person name="Mauceli E."/>
            <person name="Brockman W."/>
            <person name="Young S."/>
            <person name="LaButti K."/>
            <person name="Sykes S."/>
            <person name="DeCaprio D."/>
            <person name="Crawford M."/>
            <person name="Koehrsen M."/>
            <person name="Engels R."/>
            <person name="Montgomery P."/>
            <person name="Pearson M."/>
            <person name="Howarth C."/>
            <person name="Larson L."/>
            <person name="White J."/>
            <person name="Zeng Q."/>
            <person name="Kodira C."/>
            <person name="Yandava C."/>
            <person name="Alvarado L."/>
            <person name="O'Leary S."/>
            <person name="Szabo L."/>
            <person name="Dean R."/>
            <person name="Schein J."/>
        </authorList>
    </citation>
    <scope>NUCLEOTIDE SEQUENCE</scope>
    <source>
        <strain>CRL 75-36-700-3</strain>
    </source>
</reference>
<protein>
    <recommendedName>
        <fullName evidence="3">DDE Tnp4 domain-containing protein</fullName>
    </recommendedName>
</protein>
<evidence type="ECO:0000313" key="2">
    <source>
        <dbReference type="Proteomes" id="UP000008783"/>
    </source>
</evidence>
<dbReference type="OrthoDB" id="2497455at2759"/>
<sequence>MPCKSDCQKLLEGVEMTLIASLWKMKMANQKSKALHSNPSNQLVFNCLITAIIRIKRLLSNDLLLIIVNLPLVNFRLRRLAIELHEYLKKKNLDKSKRQVSLLVQLIDQLSSAQYTVPRIPWPWVATISRTYEVLIGTTEDVFMIYARMSRKSFFSLADTIKNHPVFHNNSNKPQAPVEMQLIVALSNLGLYGNGGSPHVLGQYYNISPGSVENYTNCCMFAIIETLEKKHVYWPNTQQRANVTATLAGKTVFDGCIGFADGTIFPLASAPTKHKEDYWMRKMVYAVNSLILYRNPRGFFLAGEYLLADSAYTSTDTIIPAVKRSPSWSLPPEKQQFN</sequence>
<evidence type="ECO:0008006" key="3">
    <source>
        <dbReference type="Google" id="ProtNLM"/>
    </source>
</evidence>
<name>E3JQX0_PUCGT</name>
<dbReference type="eggNOG" id="ENOG502S5JK">
    <property type="taxonomic scope" value="Eukaryota"/>
</dbReference>
<dbReference type="AlphaFoldDB" id="E3JQX0"/>
<dbReference type="GeneID" id="10527495"/>
<dbReference type="HOGENOM" id="CLU_018552_2_3_1"/>
<organism evidence="1 2">
    <name type="scientific">Puccinia graminis f. sp. tritici (strain CRL 75-36-700-3 / race SCCL)</name>
    <name type="common">Black stem rust fungus</name>
    <dbReference type="NCBI Taxonomy" id="418459"/>
    <lineage>
        <taxon>Eukaryota</taxon>
        <taxon>Fungi</taxon>
        <taxon>Dikarya</taxon>
        <taxon>Basidiomycota</taxon>
        <taxon>Pucciniomycotina</taxon>
        <taxon>Pucciniomycetes</taxon>
        <taxon>Pucciniales</taxon>
        <taxon>Pucciniaceae</taxon>
        <taxon>Puccinia</taxon>
    </lineage>
</organism>
<accession>E3JQX0</accession>
<gene>
    <name evidence="1" type="ORF">PGTG_00115</name>
</gene>
<dbReference type="VEuPathDB" id="FungiDB:PGTG_00115"/>